<dbReference type="InterPro" id="IPR004995">
    <property type="entry name" value="Spore_Ger"/>
</dbReference>
<name>A0A1H7WHD1_9BACI</name>
<evidence type="ECO:0000313" key="2">
    <source>
        <dbReference type="EMBL" id="SEM20891.1"/>
    </source>
</evidence>
<evidence type="ECO:0000256" key="1">
    <source>
        <dbReference type="ARBA" id="ARBA00023136"/>
    </source>
</evidence>
<accession>A0A1H7WHD1</accession>
<organism evidence="2 3">
    <name type="scientific">Mesobacillus persicus</name>
    <dbReference type="NCBI Taxonomy" id="930146"/>
    <lineage>
        <taxon>Bacteria</taxon>
        <taxon>Bacillati</taxon>
        <taxon>Bacillota</taxon>
        <taxon>Bacilli</taxon>
        <taxon>Bacillales</taxon>
        <taxon>Bacillaceae</taxon>
        <taxon>Mesobacillus</taxon>
    </lineage>
</organism>
<protein>
    <submittedName>
        <fullName evidence="2">GerA spore germination protein</fullName>
    </submittedName>
</protein>
<sequence>MALMSKLYKRLIKKQAVKDPKVNVTAKESNDQRPTLDHITSEFDNCSDLTHRSYPELNVDLLYFSHLVGNEELKREVLDPLANVREEELPQLFKQSQFSKSDSSKEVVKGLLDGMLAIFYKKDIYLIGIANPPSRSINQSETETFITGPHDSFVESAITNLAQIRKRVKSSHLKVVKLGVGLKSP</sequence>
<dbReference type="EMBL" id="FOBW01000001">
    <property type="protein sequence ID" value="SEM20891.1"/>
    <property type="molecule type" value="Genomic_DNA"/>
</dbReference>
<dbReference type="Proteomes" id="UP000198553">
    <property type="component" value="Unassembled WGS sequence"/>
</dbReference>
<dbReference type="STRING" id="930146.SAMN05192533_101422"/>
<reference evidence="3" key="1">
    <citation type="submission" date="2016-10" db="EMBL/GenBank/DDBJ databases">
        <authorList>
            <person name="Varghese N."/>
            <person name="Submissions S."/>
        </authorList>
    </citation>
    <scope>NUCLEOTIDE SEQUENCE [LARGE SCALE GENOMIC DNA]</scope>
    <source>
        <strain evidence="3">B48,IBRC-M 10115,DSM 25386,CECT 8001</strain>
    </source>
</reference>
<dbReference type="RefSeq" id="WP_170843768.1">
    <property type="nucleotide sequence ID" value="NZ_FOBW01000001.1"/>
</dbReference>
<keyword evidence="3" id="KW-1185">Reference proteome</keyword>
<gene>
    <name evidence="2" type="ORF">SAMN05192533_101422</name>
</gene>
<evidence type="ECO:0000313" key="3">
    <source>
        <dbReference type="Proteomes" id="UP000198553"/>
    </source>
</evidence>
<dbReference type="GO" id="GO:0016020">
    <property type="term" value="C:membrane"/>
    <property type="evidence" value="ECO:0007669"/>
    <property type="project" value="InterPro"/>
</dbReference>
<proteinExistence type="predicted"/>
<dbReference type="Pfam" id="PF03323">
    <property type="entry name" value="GerA"/>
    <property type="match status" value="1"/>
</dbReference>
<dbReference type="AlphaFoldDB" id="A0A1H7WHD1"/>
<keyword evidence="1" id="KW-0472">Membrane</keyword>
<dbReference type="GO" id="GO:0009847">
    <property type="term" value="P:spore germination"/>
    <property type="evidence" value="ECO:0007669"/>
    <property type="project" value="InterPro"/>
</dbReference>